<feature type="compositionally biased region" description="Gly residues" evidence="1">
    <location>
        <begin position="35"/>
        <end position="63"/>
    </location>
</feature>
<gene>
    <name evidence="2" type="ORF">PAHAL_9G506000</name>
</gene>
<dbReference type="Proteomes" id="UP000243499">
    <property type="component" value="Chromosome 9"/>
</dbReference>
<dbReference type="Gramene" id="PAN50220">
    <property type="protein sequence ID" value="PAN50220"/>
    <property type="gene ID" value="PAHAL_9G506000"/>
</dbReference>
<proteinExistence type="predicted"/>
<dbReference type="AlphaFoldDB" id="A0A2S3IRP5"/>
<organism evidence="2">
    <name type="scientific">Panicum hallii</name>
    <dbReference type="NCBI Taxonomy" id="206008"/>
    <lineage>
        <taxon>Eukaryota</taxon>
        <taxon>Viridiplantae</taxon>
        <taxon>Streptophyta</taxon>
        <taxon>Embryophyta</taxon>
        <taxon>Tracheophyta</taxon>
        <taxon>Spermatophyta</taxon>
        <taxon>Magnoliopsida</taxon>
        <taxon>Liliopsida</taxon>
        <taxon>Poales</taxon>
        <taxon>Poaceae</taxon>
        <taxon>PACMAD clade</taxon>
        <taxon>Panicoideae</taxon>
        <taxon>Panicodae</taxon>
        <taxon>Paniceae</taxon>
        <taxon>Panicinae</taxon>
        <taxon>Panicum</taxon>
        <taxon>Panicum sect. Panicum</taxon>
    </lineage>
</organism>
<evidence type="ECO:0000313" key="2">
    <source>
        <dbReference type="EMBL" id="PAN50220.1"/>
    </source>
</evidence>
<dbReference type="EMBL" id="CM008054">
    <property type="protein sequence ID" value="PAN50220.1"/>
    <property type="molecule type" value="Genomic_DNA"/>
</dbReference>
<name>A0A2S3IRP5_9POAL</name>
<reference evidence="2" key="1">
    <citation type="submission" date="2018-04" db="EMBL/GenBank/DDBJ databases">
        <title>WGS assembly of Panicum hallii.</title>
        <authorList>
            <person name="Lovell J."/>
            <person name="Jenkins J."/>
            <person name="Lowry D."/>
            <person name="Mamidi S."/>
            <person name="Sreedasyam A."/>
            <person name="Weng X."/>
            <person name="Barry K."/>
            <person name="Bonette J."/>
            <person name="Campitelli B."/>
            <person name="Daum C."/>
            <person name="Gordon S."/>
            <person name="Gould B."/>
            <person name="Lipzen A."/>
            <person name="Macqueen A."/>
            <person name="Palacio-Mejia J."/>
            <person name="Plott C."/>
            <person name="Shakirov E."/>
            <person name="Shu S."/>
            <person name="Yoshinaga Y."/>
            <person name="Zane M."/>
            <person name="Rokhsar D."/>
            <person name="Grimwood J."/>
            <person name="Schmutz J."/>
            <person name="Juenger T."/>
        </authorList>
    </citation>
    <scope>NUCLEOTIDE SEQUENCE [LARGE SCALE GENOMIC DNA]</scope>
    <source>
        <strain evidence="2">FIL2</strain>
    </source>
</reference>
<feature type="region of interest" description="Disordered" evidence="1">
    <location>
        <begin position="1"/>
        <end position="71"/>
    </location>
</feature>
<protein>
    <submittedName>
        <fullName evidence="2">Uncharacterized protein</fullName>
    </submittedName>
</protein>
<accession>A0A2S3IRP5</accession>
<sequence>MDGQDGDSKKKTKPHGNPYPRRGAVKKQIIKDWIDGGGGGGGGGGGDGSGGGSSDDGNGGGSAAAGSYGAD</sequence>
<evidence type="ECO:0000256" key="1">
    <source>
        <dbReference type="SAM" id="MobiDB-lite"/>
    </source>
</evidence>